<dbReference type="InterPro" id="IPR036689">
    <property type="entry name" value="ESAT-6-like_sf"/>
</dbReference>
<organism evidence="1">
    <name type="scientific">freshwater metagenome</name>
    <dbReference type="NCBI Taxonomy" id="449393"/>
    <lineage>
        <taxon>unclassified sequences</taxon>
        <taxon>metagenomes</taxon>
        <taxon>ecological metagenomes</taxon>
    </lineage>
</organism>
<evidence type="ECO:0000313" key="1">
    <source>
        <dbReference type="EMBL" id="CAB4921300.1"/>
    </source>
</evidence>
<name>A0A6J7HWE0_9ZZZZ</name>
<proteinExistence type="predicted"/>
<dbReference type="Pfam" id="PF06013">
    <property type="entry name" value="WXG100"/>
    <property type="match status" value="1"/>
</dbReference>
<reference evidence="1" key="1">
    <citation type="submission" date="2020-05" db="EMBL/GenBank/DDBJ databases">
        <authorList>
            <person name="Chiriac C."/>
            <person name="Salcher M."/>
            <person name="Ghai R."/>
            <person name="Kavagutti S V."/>
        </authorList>
    </citation>
    <scope>NUCLEOTIDE SEQUENCE</scope>
</reference>
<accession>A0A6J7HWE0</accession>
<dbReference type="AlphaFoldDB" id="A0A6J7HWE0"/>
<sequence length="99" mass="10268">MTAYDVDLDELRAAVLELAACQRGLLALAGEVDAGQEQLDAGWLGIASSAEATAYDGWRRGCADMVTALAALRAIAEAADGQYSHAVGSTVALWRQVSG</sequence>
<dbReference type="SUPFAM" id="SSF140453">
    <property type="entry name" value="EsxAB dimer-like"/>
    <property type="match status" value="1"/>
</dbReference>
<dbReference type="EMBL" id="CAFBMW010000004">
    <property type="protein sequence ID" value="CAB4921300.1"/>
    <property type="molecule type" value="Genomic_DNA"/>
</dbReference>
<dbReference type="InterPro" id="IPR010310">
    <property type="entry name" value="T7SS_ESAT-6-like"/>
</dbReference>
<protein>
    <submittedName>
        <fullName evidence="1">Unannotated protein</fullName>
    </submittedName>
</protein>
<gene>
    <name evidence="1" type="ORF">UFOPK3662_00627</name>
</gene>
<dbReference type="Gene3D" id="1.10.287.1060">
    <property type="entry name" value="ESAT-6-like"/>
    <property type="match status" value="1"/>
</dbReference>